<gene>
    <name evidence="1" type="ORF">Taro_010534</name>
</gene>
<protein>
    <submittedName>
        <fullName evidence="1">Uncharacterized protein</fullName>
    </submittedName>
</protein>
<sequence length="437" mass="49154">MVWEQPRVREFQICHWRRLQHSMPKRANLFAQRYGHSPADLSKMSCKLSDSKTSFTFLTNPRARTPVSDDVVSVPLDVYSGSKYANVPLSSVWWSMVVAFDRGRRRQRPKSPSLATKFLSRRMLLGFRSPWTTLYGLCECRKIKAEQISVAMRMRACQLKGKLICQATIWQELVHEAGLWGGACSHEADQVLVPHLGKNVHLNMPLMTQMTHADPISLAERFTLTRPSLRMAREVPRADGAGDVRSHHVRHLLRSPPRRTRTWPPANFFSLPAMAKKRDDLRPRSAALLSDPYRKRAAIESTATIFSGRPDGGRWRTLLGGVDAAYEDVVERGGRGRGMGRGRGEGSLFAANRRTDAGSARFAGSVLDRRSHELSRSGLQHSMPKCANLFARRYGHSPADLSKMSYKLSDSKASFAVLINPRAHAPVKSCRIMTPKE</sequence>
<dbReference type="AlphaFoldDB" id="A0A843U3A1"/>
<accession>A0A843U3A1</accession>
<proteinExistence type="predicted"/>
<dbReference type="EMBL" id="NMUH01000383">
    <property type="protein sequence ID" value="MQL78108.1"/>
    <property type="molecule type" value="Genomic_DNA"/>
</dbReference>
<evidence type="ECO:0000313" key="1">
    <source>
        <dbReference type="EMBL" id="MQL78108.1"/>
    </source>
</evidence>
<evidence type="ECO:0000313" key="2">
    <source>
        <dbReference type="Proteomes" id="UP000652761"/>
    </source>
</evidence>
<reference evidence="1" key="1">
    <citation type="submission" date="2017-07" db="EMBL/GenBank/DDBJ databases">
        <title>Taro Niue Genome Assembly and Annotation.</title>
        <authorList>
            <person name="Atibalentja N."/>
            <person name="Keating K."/>
            <person name="Fields C.J."/>
        </authorList>
    </citation>
    <scope>NUCLEOTIDE SEQUENCE</scope>
    <source>
        <strain evidence="1">Niue_2</strain>
        <tissue evidence="1">Leaf</tissue>
    </source>
</reference>
<organism evidence="1 2">
    <name type="scientific">Colocasia esculenta</name>
    <name type="common">Wild taro</name>
    <name type="synonym">Arum esculentum</name>
    <dbReference type="NCBI Taxonomy" id="4460"/>
    <lineage>
        <taxon>Eukaryota</taxon>
        <taxon>Viridiplantae</taxon>
        <taxon>Streptophyta</taxon>
        <taxon>Embryophyta</taxon>
        <taxon>Tracheophyta</taxon>
        <taxon>Spermatophyta</taxon>
        <taxon>Magnoliopsida</taxon>
        <taxon>Liliopsida</taxon>
        <taxon>Araceae</taxon>
        <taxon>Aroideae</taxon>
        <taxon>Colocasieae</taxon>
        <taxon>Colocasia</taxon>
    </lineage>
</organism>
<comment type="caution">
    <text evidence="1">The sequence shown here is derived from an EMBL/GenBank/DDBJ whole genome shotgun (WGS) entry which is preliminary data.</text>
</comment>
<keyword evidence="2" id="KW-1185">Reference proteome</keyword>
<name>A0A843U3A1_COLES</name>
<dbReference type="Proteomes" id="UP000652761">
    <property type="component" value="Unassembled WGS sequence"/>
</dbReference>